<dbReference type="InterPro" id="IPR029063">
    <property type="entry name" value="SAM-dependent_MTases_sf"/>
</dbReference>
<evidence type="ECO:0000256" key="1">
    <source>
        <dbReference type="SAM" id="Phobius"/>
    </source>
</evidence>
<gene>
    <name evidence="3" type="primary">ubiG_11</name>
    <name evidence="3" type="ORF">GALL_109230</name>
</gene>
<feature type="transmembrane region" description="Helical" evidence="1">
    <location>
        <begin position="206"/>
        <end position="226"/>
    </location>
</feature>
<comment type="caution">
    <text evidence="3">The sequence shown here is derived from an EMBL/GenBank/DDBJ whole genome shotgun (WGS) entry which is preliminary data.</text>
</comment>
<dbReference type="AlphaFoldDB" id="A0A1J5SSM1"/>
<dbReference type="GO" id="GO:0102208">
    <property type="term" value="F:2-polyprenyl-6-hydroxyphenol methylase activity"/>
    <property type="evidence" value="ECO:0007669"/>
    <property type="project" value="UniProtKB-EC"/>
</dbReference>
<proteinExistence type="predicted"/>
<keyword evidence="3" id="KW-0489">Methyltransferase</keyword>
<reference evidence="3" key="1">
    <citation type="submission" date="2016-10" db="EMBL/GenBank/DDBJ databases">
        <title>Sequence of Gallionella enrichment culture.</title>
        <authorList>
            <person name="Poehlein A."/>
            <person name="Muehling M."/>
            <person name="Daniel R."/>
        </authorList>
    </citation>
    <scope>NUCLEOTIDE SEQUENCE</scope>
</reference>
<dbReference type="Pfam" id="PF13847">
    <property type="entry name" value="Methyltransf_31"/>
    <property type="match status" value="1"/>
</dbReference>
<accession>A0A1J5SSM1</accession>
<dbReference type="Gene3D" id="3.40.50.150">
    <property type="entry name" value="Vaccinia Virus protein VP39"/>
    <property type="match status" value="1"/>
</dbReference>
<keyword evidence="1" id="KW-0472">Membrane</keyword>
<keyword evidence="1" id="KW-1133">Transmembrane helix</keyword>
<dbReference type="PANTHER" id="PTHR43861">
    <property type="entry name" value="TRANS-ACONITATE 2-METHYLTRANSFERASE-RELATED"/>
    <property type="match status" value="1"/>
</dbReference>
<dbReference type="EC" id="2.1.1.222" evidence="3"/>
<feature type="domain" description="Methyltransferase" evidence="2">
    <location>
        <begin position="56"/>
        <end position="169"/>
    </location>
</feature>
<evidence type="ECO:0000259" key="2">
    <source>
        <dbReference type="Pfam" id="PF13847"/>
    </source>
</evidence>
<keyword evidence="3" id="KW-0808">Transferase</keyword>
<dbReference type="InterPro" id="IPR025714">
    <property type="entry name" value="Methyltranfer_dom"/>
</dbReference>
<sequence length="256" mass="29683">MDKEIEYNRYNNHSSEILNMIENKLVVHFSEGSEAYPEYLKSPYQYYEKELTKIIKPNQKILDLCCGNGIHTLFIAKLGAEVTAVDIAENSIKLAEIRAKNAGIQNIKFITSDVEKLALGEEDKFDVITCVGSLSYLELEPFINNIKTLLKKEGVFICVDSFNHNPIYRLNRFIHYLQKKRSYSTLTRMPNRKTIKFFKRNFKTVYVKYFGIFAFLGAILKTFLGYNKTKIVIDKLDNIFPILNNFAFKIVIVSKL</sequence>
<protein>
    <submittedName>
        <fullName evidence="3">Ubiquinone biosynthesis O-methyltransferase</fullName>
        <ecNumber evidence="3">2.1.1.222</ecNumber>
        <ecNumber evidence="3">2.1.1.64</ecNumber>
    </submittedName>
</protein>
<dbReference type="EMBL" id="MLJW01000040">
    <property type="protein sequence ID" value="OIR07016.1"/>
    <property type="molecule type" value="Genomic_DNA"/>
</dbReference>
<dbReference type="CDD" id="cd02440">
    <property type="entry name" value="AdoMet_MTases"/>
    <property type="match status" value="1"/>
</dbReference>
<dbReference type="EC" id="2.1.1.64" evidence="3"/>
<dbReference type="GO" id="GO:0061542">
    <property type="term" value="F:3-demethylubiquinol 3-O-methyltransferase activity"/>
    <property type="evidence" value="ECO:0007669"/>
    <property type="project" value="UniProtKB-EC"/>
</dbReference>
<dbReference type="PANTHER" id="PTHR43861:SF6">
    <property type="entry name" value="METHYLTRANSFERASE TYPE 11"/>
    <property type="match status" value="1"/>
</dbReference>
<dbReference type="SUPFAM" id="SSF53335">
    <property type="entry name" value="S-adenosyl-L-methionine-dependent methyltransferases"/>
    <property type="match status" value="1"/>
</dbReference>
<name>A0A1J5SSM1_9ZZZZ</name>
<keyword evidence="3" id="KW-0830">Ubiquinone</keyword>
<organism evidence="3">
    <name type="scientific">mine drainage metagenome</name>
    <dbReference type="NCBI Taxonomy" id="410659"/>
    <lineage>
        <taxon>unclassified sequences</taxon>
        <taxon>metagenomes</taxon>
        <taxon>ecological metagenomes</taxon>
    </lineage>
</organism>
<dbReference type="GO" id="GO:0032259">
    <property type="term" value="P:methylation"/>
    <property type="evidence" value="ECO:0007669"/>
    <property type="project" value="UniProtKB-KW"/>
</dbReference>
<evidence type="ECO:0000313" key="3">
    <source>
        <dbReference type="EMBL" id="OIR07016.1"/>
    </source>
</evidence>
<keyword evidence="1" id="KW-0812">Transmembrane</keyword>